<feature type="non-terminal residue" evidence="1">
    <location>
        <position position="1"/>
    </location>
</feature>
<protein>
    <submittedName>
        <fullName evidence="1">Uncharacterized protein</fullName>
    </submittedName>
</protein>
<proteinExistence type="predicted"/>
<dbReference type="AlphaFoldDB" id="A0A8K1LSY5"/>
<dbReference type="Proteomes" id="UP000796761">
    <property type="component" value="Unassembled WGS sequence"/>
</dbReference>
<reference evidence="1" key="1">
    <citation type="submission" date="2019-04" db="EMBL/GenBank/DDBJ databases">
        <title>Genome assembly of Zosterops borbonicus 15179.</title>
        <authorList>
            <person name="Leroy T."/>
            <person name="Anselmetti Y."/>
            <person name="Tilak M.-K."/>
            <person name="Nabholz B."/>
        </authorList>
    </citation>
    <scope>NUCLEOTIDE SEQUENCE</scope>
    <source>
        <strain evidence="1">HGM_15179</strain>
        <tissue evidence="1">Muscle</tissue>
    </source>
</reference>
<keyword evidence="2" id="KW-1185">Reference proteome</keyword>
<dbReference type="OrthoDB" id="9222777at2759"/>
<evidence type="ECO:0000313" key="1">
    <source>
        <dbReference type="EMBL" id="TRZ24811.1"/>
    </source>
</evidence>
<name>A0A8K1LSY5_9PASS</name>
<sequence length="254" mass="27951">MHDHSIAGRPTENPTFKLLWFKIEHSVGHHQAISEYDPICKMVSLKSSFGADDEVVSYLQSLSSSGKLGLWDQIIVLSLCASPTSNFGFSNFGSIATPLARTVDISDNQIIPNVTTYLVKLAGEAWFVMEAKKEVLSYETPENSAQVAGIEGELLDDGTSSFCCSHSYESQCEQPQLSQPFLTGENLGFYDHFCIHPLDLVQQVLVFLMLGIPGLDTILQMGSQESRVEGEYQLPHPAGHVSVEADQETFDFLG</sequence>
<organism evidence="1 2">
    <name type="scientific">Zosterops borbonicus</name>
    <dbReference type="NCBI Taxonomy" id="364589"/>
    <lineage>
        <taxon>Eukaryota</taxon>
        <taxon>Metazoa</taxon>
        <taxon>Chordata</taxon>
        <taxon>Craniata</taxon>
        <taxon>Vertebrata</taxon>
        <taxon>Euteleostomi</taxon>
        <taxon>Archelosauria</taxon>
        <taxon>Archosauria</taxon>
        <taxon>Dinosauria</taxon>
        <taxon>Saurischia</taxon>
        <taxon>Theropoda</taxon>
        <taxon>Coelurosauria</taxon>
        <taxon>Aves</taxon>
        <taxon>Neognathae</taxon>
        <taxon>Neoaves</taxon>
        <taxon>Telluraves</taxon>
        <taxon>Australaves</taxon>
        <taxon>Passeriformes</taxon>
        <taxon>Sylvioidea</taxon>
        <taxon>Zosteropidae</taxon>
        <taxon>Zosterops</taxon>
    </lineage>
</organism>
<gene>
    <name evidence="1" type="ORF">HGM15179_002309</name>
</gene>
<evidence type="ECO:0000313" key="2">
    <source>
        <dbReference type="Proteomes" id="UP000796761"/>
    </source>
</evidence>
<dbReference type="EMBL" id="SWJQ01000040">
    <property type="protein sequence ID" value="TRZ24811.1"/>
    <property type="molecule type" value="Genomic_DNA"/>
</dbReference>
<accession>A0A8K1LSY5</accession>
<comment type="caution">
    <text evidence="1">The sequence shown here is derived from an EMBL/GenBank/DDBJ whole genome shotgun (WGS) entry which is preliminary data.</text>
</comment>